<accession>A0A031GNI1</accession>
<dbReference type="EMBL" id="VDGE01000006">
    <property type="protein sequence ID" value="TNC75805.1"/>
    <property type="molecule type" value="Genomic_DNA"/>
</dbReference>
<evidence type="ECO:0008006" key="6">
    <source>
        <dbReference type="Google" id="ProtNLM"/>
    </source>
</evidence>
<gene>
    <name evidence="3" type="ORF">FHI69_16260</name>
    <name evidence="2" type="ORF">SAMN03097694_4776</name>
</gene>
<organism evidence="2 4">
    <name type="scientific">Janthinobacterium lividum</name>
    <dbReference type="NCBI Taxonomy" id="29581"/>
    <lineage>
        <taxon>Bacteria</taxon>
        <taxon>Pseudomonadati</taxon>
        <taxon>Pseudomonadota</taxon>
        <taxon>Betaproteobacteria</taxon>
        <taxon>Burkholderiales</taxon>
        <taxon>Oxalobacteraceae</taxon>
        <taxon>Janthinobacterium</taxon>
    </lineage>
</organism>
<feature type="signal peptide" evidence="1">
    <location>
        <begin position="1"/>
        <end position="22"/>
    </location>
</feature>
<proteinExistence type="predicted"/>
<sequence length="184" mass="20899">MRRSALLALPLLLLVSACDDYTAPSLYQATTPECKTWTEGSRFELPRGISIYATPPVTLKEGGTELALIFTLPVGTQASFTRLSFLLEEPKQPPFAQAKILTIYQRGMNQKAEIVDVIEQLPIMFSAVGNSKETQWRLRLQLPRQLPQRFDLSMPDMLVGGKRYPVRTFTYRYFPERQAYGMCS</sequence>
<dbReference type="OrthoDB" id="8752669at2"/>
<evidence type="ECO:0000313" key="5">
    <source>
        <dbReference type="Proteomes" id="UP000305681"/>
    </source>
</evidence>
<dbReference type="PROSITE" id="PS51257">
    <property type="entry name" value="PROKAR_LIPOPROTEIN"/>
    <property type="match status" value="1"/>
</dbReference>
<dbReference type="AlphaFoldDB" id="A0A031GNI1"/>
<feature type="chain" id="PRO_5043117078" description="Lipoprotein" evidence="1">
    <location>
        <begin position="23"/>
        <end position="184"/>
    </location>
</feature>
<keyword evidence="1" id="KW-0732">Signal</keyword>
<name>A0A031GNI1_9BURK</name>
<dbReference type="Proteomes" id="UP000182489">
    <property type="component" value="Unassembled WGS sequence"/>
</dbReference>
<evidence type="ECO:0000313" key="4">
    <source>
        <dbReference type="Proteomes" id="UP000182489"/>
    </source>
</evidence>
<dbReference type="EMBL" id="FPKH01000006">
    <property type="protein sequence ID" value="SFY14720.1"/>
    <property type="molecule type" value="Genomic_DNA"/>
</dbReference>
<evidence type="ECO:0000313" key="3">
    <source>
        <dbReference type="EMBL" id="TNC75805.1"/>
    </source>
</evidence>
<dbReference type="Proteomes" id="UP000305681">
    <property type="component" value="Unassembled WGS sequence"/>
</dbReference>
<dbReference type="RefSeq" id="WP_034752711.1">
    <property type="nucleotide sequence ID" value="NZ_FPKH01000006.1"/>
</dbReference>
<evidence type="ECO:0000256" key="1">
    <source>
        <dbReference type="SAM" id="SignalP"/>
    </source>
</evidence>
<protein>
    <recommendedName>
        <fullName evidence="6">Lipoprotein</fullName>
    </recommendedName>
</protein>
<reference evidence="2 4" key="1">
    <citation type="submission" date="2016-11" db="EMBL/GenBank/DDBJ databases">
        <authorList>
            <person name="Varghese N."/>
            <person name="Submissions S."/>
        </authorList>
    </citation>
    <scope>NUCLEOTIDE SEQUENCE [LARGE SCALE GENOMIC DNA]</scope>
    <source>
        <strain evidence="2 4">NFR18</strain>
    </source>
</reference>
<evidence type="ECO:0000313" key="2">
    <source>
        <dbReference type="EMBL" id="SFY14720.1"/>
    </source>
</evidence>
<comment type="caution">
    <text evidence="2">The sequence shown here is derived from an EMBL/GenBank/DDBJ whole genome shotgun (WGS) entry which is preliminary data.</text>
</comment>
<reference evidence="3 5" key="2">
    <citation type="submission" date="2019-06" db="EMBL/GenBank/DDBJ databases">
        <title>Genome sequence of Janthinobacterium lividum UCD_MED1.</title>
        <authorList>
            <person name="De Leon M.E."/>
            <person name="Jospin G."/>
        </authorList>
    </citation>
    <scope>NUCLEOTIDE SEQUENCE [LARGE SCALE GENOMIC DNA]</scope>
    <source>
        <strain evidence="3 5">UCD_MED1</strain>
    </source>
</reference>